<dbReference type="InterPro" id="IPR055943">
    <property type="entry name" value="DUF7521"/>
</dbReference>
<organism evidence="2 3">
    <name type="scientific">Haloquadratum walsbyi (strain DSM 16854 / JCM 12705 / C23)</name>
    <dbReference type="NCBI Taxonomy" id="768065"/>
    <lineage>
        <taxon>Archaea</taxon>
        <taxon>Methanobacteriati</taxon>
        <taxon>Methanobacteriota</taxon>
        <taxon>Stenosarchaea group</taxon>
        <taxon>Halobacteria</taxon>
        <taxon>Halobacteriales</taxon>
        <taxon>Haloferacaceae</taxon>
        <taxon>Haloquadratum</taxon>
    </lineage>
</organism>
<dbReference type="KEGG" id="hwc:Hqrw_2111"/>
<protein>
    <submittedName>
        <fullName evidence="2">Uncharacterized protein</fullName>
    </submittedName>
</protein>
<dbReference type="Proteomes" id="UP000007954">
    <property type="component" value="Chromosome"/>
</dbReference>
<dbReference type="HOGENOM" id="CLU_179006_0_0_2"/>
<evidence type="ECO:0000313" key="3">
    <source>
        <dbReference type="Proteomes" id="UP000007954"/>
    </source>
</evidence>
<sequence>MSSDPTLWMLLFSNIFVFVIGGSLTYYGFRAQRRVGKPNLKYATLGFGLVTLSTIAEVIYSPAVIGVYDISGSSLLILYTIESLLIGLGLASIYYSVRGS</sequence>
<gene>
    <name evidence="2" type="ordered locus">Hqrw_2111</name>
</gene>
<dbReference type="AlphaFoldDB" id="G0LKQ5"/>
<name>G0LKQ5_HALWC</name>
<evidence type="ECO:0000313" key="2">
    <source>
        <dbReference type="EMBL" id="CCC40013.1"/>
    </source>
</evidence>
<feature type="transmembrane region" description="Helical" evidence="1">
    <location>
        <begin position="6"/>
        <end position="29"/>
    </location>
</feature>
<evidence type="ECO:0000256" key="1">
    <source>
        <dbReference type="SAM" id="Phobius"/>
    </source>
</evidence>
<keyword evidence="1" id="KW-1133">Transmembrane helix</keyword>
<keyword evidence="1" id="KW-0812">Transmembrane</keyword>
<reference evidence="2 3" key="1">
    <citation type="journal article" date="2011" name="PLoS ONE">
        <title>Haloquadratum walsbyi: limited diversity in a global pond.</title>
        <authorList>
            <person name="Dyall-Smith M."/>
            <person name="Pfeiffer F."/>
            <person name="Klee K."/>
            <person name="Palm P."/>
            <person name="Gross K."/>
            <person name="Schuster S.C."/>
            <person name="Rampp M."/>
            <person name="Oesterhelt D."/>
        </authorList>
    </citation>
    <scope>NUCLEOTIDE SEQUENCE [LARGE SCALE GENOMIC DNA]</scope>
    <source>
        <strain evidence="3">DSM 16854 / JCM 12705 / C23</strain>
    </source>
</reference>
<dbReference type="Pfam" id="PF24365">
    <property type="entry name" value="DUF7521"/>
    <property type="match status" value="1"/>
</dbReference>
<dbReference type="OrthoDB" id="170398at2157"/>
<keyword evidence="1" id="KW-0472">Membrane</keyword>
<accession>G0LKQ5</accession>
<feature type="transmembrane region" description="Helical" evidence="1">
    <location>
        <begin position="75"/>
        <end position="97"/>
    </location>
</feature>
<dbReference type="EMBL" id="FR746099">
    <property type="protein sequence ID" value="CCC40013.1"/>
    <property type="molecule type" value="Genomic_DNA"/>
</dbReference>
<feature type="transmembrane region" description="Helical" evidence="1">
    <location>
        <begin position="41"/>
        <end position="63"/>
    </location>
</feature>
<proteinExistence type="predicted"/>
<dbReference type="RefSeq" id="WP_011571219.1">
    <property type="nucleotide sequence ID" value="NC_017459.1"/>
</dbReference>
<dbReference type="GeneID" id="12446844"/>